<evidence type="ECO:0000313" key="10">
    <source>
        <dbReference type="EMBL" id="KAJ8703992.1"/>
    </source>
</evidence>
<dbReference type="SUPFAM" id="SSF57716">
    <property type="entry name" value="Glucocorticoid receptor-like (DNA-binding domain)"/>
    <property type="match status" value="1"/>
</dbReference>
<dbReference type="Gene3D" id="3.40.1800.20">
    <property type="match status" value="1"/>
</dbReference>
<feature type="region of interest" description="Disordered" evidence="7">
    <location>
        <begin position="169"/>
        <end position="192"/>
    </location>
</feature>
<dbReference type="PANTHER" id="PTHR24408:SF64">
    <property type="entry name" value="LINKING IMMUNITY AND METABOLISM-RELATED"/>
    <property type="match status" value="1"/>
</dbReference>
<evidence type="ECO:0000313" key="11">
    <source>
        <dbReference type="Proteomes" id="UP001231518"/>
    </source>
</evidence>
<dbReference type="PROSITE" id="PS00028">
    <property type="entry name" value="ZINC_FINGER_C2H2_1"/>
    <property type="match status" value="6"/>
</dbReference>
<dbReference type="GO" id="GO:0000981">
    <property type="term" value="F:DNA-binding transcription factor activity, RNA polymerase II-specific"/>
    <property type="evidence" value="ECO:0007669"/>
    <property type="project" value="TreeGrafter"/>
</dbReference>
<sequence>MDVENVESWASQPDVCRCCLSASGTWDITASYITEAGSKEVYSEMLQECYGISLSYLLEWGPSRMVCALCVGHLRDACSFRRQVEDAEKLFVTYCGSKKDNNILNPENIKAELDQTPDNLESPHCFINIGDDSEDDNKDILKSESTTLEKTNNLLLKRSKLNKIRSTTKRKKTLIKGRRKRQEDDLKEDLDSDTPIAELSKRNVLNEEQSKDENELTGNFLEDNANINLDASVVEIGFQHTRVPNGVKQVSERKRVMLTCDTVLRDTTACPFRHHKSWFQCFFCPQEFMEINLLRNHMLKTHADIDVEIKKIKRYPRSLQIEISNLECRQCNLNLTDVISMCRHFVEVHKKVIYNECIADYKVDASPYSCHLCGQQFHVFRTLTTHLNEHYANCICDVCGKSFLNSKRLKVHKRTHENGSFPCAECGKILKTKTSKANHMESAHSKRVIKCQICFKPMKHYNDRIKHMSEAHNITHKFKCPICGREYNIKHYLATHIRQTHGQKNKNCLECGMAFITNHGLKKHMLKHSGLKPFSCNICCKSYARNYTLREHMRAHDNEKRFVETD</sequence>
<dbReference type="SMART" id="SM00355">
    <property type="entry name" value="ZnF_C2H2"/>
    <property type="match status" value="9"/>
</dbReference>
<proteinExistence type="predicted"/>
<feature type="compositionally biased region" description="Basic residues" evidence="7">
    <location>
        <begin position="169"/>
        <end position="180"/>
    </location>
</feature>
<feature type="domain" description="C2H2-type" evidence="8">
    <location>
        <begin position="368"/>
        <end position="390"/>
    </location>
</feature>
<feature type="domain" description="C2H2-type" evidence="8">
    <location>
        <begin position="394"/>
        <end position="416"/>
    </location>
</feature>
<evidence type="ECO:0000256" key="5">
    <source>
        <dbReference type="PROSITE-ProRule" id="PRU00042"/>
    </source>
</evidence>
<feature type="binding site" evidence="6">
    <location>
        <position position="16"/>
    </location>
    <ligand>
        <name>Zn(2+)</name>
        <dbReference type="ChEBI" id="CHEBI:29105"/>
    </ligand>
</feature>
<feature type="domain" description="ZAD" evidence="9">
    <location>
        <begin position="14"/>
        <end position="94"/>
    </location>
</feature>
<evidence type="ECO:0000256" key="3">
    <source>
        <dbReference type="ARBA" id="ARBA00022771"/>
    </source>
</evidence>
<keyword evidence="3 5" id="KW-0863">Zinc-finger</keyword>
<dbReference type="SMART" id="SM00868">
    <property type="entry name" value="zf-AD"/>
    <property type="match status" value="1"/>
</dbReference>
<feature type="domain" description="C2H2-type" evidence="8">
    <location>
        <begin position="534"/>
        <end position="561"/>
    </location>
</feature>
<reference evidence="10" key="1">
    <citation type="submission" date="2023-03" db="EMBL/GenBank/DDBJ databases">
        <title>Chromosome-level genomes of two armyworms, Mythimna separata and Mythimna loreyi, provide insights into the biosynthesis and reception of sex pheromones.</title>
        <authorList>
            <person name="Zhao H."/>
        </authorList>
    </citation>
    <scope>NUCLEOTIDE SEQUENCE</scope>
    <source>
        <strain evidence="10">BeijingLab</strain>
        <tissue evidence="10">Pupa</tissue>
    </source>
</reference>
<gene>
    <name evidence="10" type="ORF">PYW07_013286</name>
</gene>
<evidence type="ECO:0000259" key="8">
    <source>
        <dbReference type="PROSITE" id="PS50157"/>
    </source>
</evidence>
<evidence type="ECO:0000256" key="4">
    <source>
        <dbReference type="ARBA" id="ARBA00022833"/>
    </source>
</evidence>
<evidence type="ECO:0000259" key="9">
    <source>
        <dbReference type="PROSITE" id="PS51915"/>
    </source>
</evidence>
<keyword evidence="4 6" id="KW-0862">Zinc</keyword>
<dbReference type="GO" id="GO:0043565">
    <property type="term" value="F:sequence-specific DNA binding"/>
    <property type="evidence" value="ECO:0007669"/>
    <property type="project" value="TreeGrafter"/>
</dbReference>
<name>A0AAD7Y6E3_MYTSE</name>
<feature type="domain" description="C2H2-type" evidence="8">
    <location>
        <begin position="506"/>
        <end position="533"/>
    </location>
</feature>
<organism evidence="10 11">
    <name type="scientific">Mythimna separata</name>
    <name type="common">Oriental armyworm</name>
    <name type="synonym">Pseudaletia separata</name>
    <dbReference type="NCBI Taxonomy" id="271217"/>
    <lineage>
        <taxon>Eukaryota</taxon>
        <taxon>Metazoa</taxon>
        <taxon>Ecdysozoa</taxon>
        <taxon>Arthropoda</taxon>
        <taxon>Hexapoda</taxon>
        <taxon>Insecta</taxon>
        <taxon>Pterygota</taxon>
        <taxon>Neoptera</taxon>
        <taxon>Endopterygota</taxon>
        <taxon>Lepidoptera</taxon>
        <taxon>Glossata</taxon>
        <taxon>Ditrysia</taxon>
        <taxon>Noctuoidea</taxon>
        <taxon>Noctuidae</taxon>
        <taxon>Noctuinae</taxon>
        <taxon>Hadenini</taxon>
        <taxon>Mythimna</taxon>
    </lineage>
</organism>
<dbReference type="GO" id="GO:0008270">
    <property type="term" value="F:zinc ion binding"/>
    <property type="evidence" value="ECO:0007669"/>
    <property type="project" value="UniProtKB-UniRule"/>
</dbReference>
<dbReference type="Proteomes" id="UP001231518">
    <property type="component" value="Chromosome 31"/>
</dbReference>
<feature type="binding site" evidence="6">
    <location>
        <position position="19"/>
    </location>
    <ligand>
        <name>Zn(2+)</name>
        <dbReference type="ChEBI" id="CHEBI:29105"/>
    </ligand>
</feature>
<evidence type="ECO:0000256" key="6">
    <source>
        <dbReference type="PROSITE-ProRule" id="PRU01263"/>
    </source>
</evidence>
<dbReference type="InterPro" id="IPR012934">
    <property type="entry name" value="Znf_AD"/>
</dbReference>
<dbReference type="InterPro" id="IPR013087">
    <property type="entry name" value="Znf_C2H2_type"/>
</dbReference>
<dbReference type="Gene3D" id="3.30.160.60">
    <property type="entry name" value="Classic Zinc Finger"/>
    <property type="match status" value="4"/>
</dbReference>
<evidence type="ECO:0000256" key="7">
    <source>
        <dbReference type="SAM" id="MobiDB-lite"/>
    </source>
</evidence>
<dbReference type="GO" id="GO:0005634">
    <property type="term" value="C:nucleus"/>
    <property type="evidence" value="ECO:0007669"/>
    <property type="project" value="InterPro"/>
</dbReference>
<keyword evidence="1 6" id="KW-0479">Metal-binding</keyword>
<accession>A0AAD7Y6E3</accession>
<feature type="domain" description="C2H2-type" evidence="8">
    <location>
        <begin position="478"/>
        <end position="506"/>
    </location>
</feature>
<dbReference type="EMBL" id="JARGEI010000032">
    <property type="protein sequence ID" value="KAJ8703992.1"/>
    <property type="molecule type" value="Genomic_DNA"/>
</dbReference>
<dbReference type="Pfam" id="PF00096">
    <property type="entry name" value="zf-C2H2"/>
    <property type="match status" value="3"/>
</dbReference>
<dbReference type="InterPro" id="IPR036236">
    <property type="entry name" value="Znf_C2H2_sf"/>
</dbReference>
<evidence type="ECO:0000256" key="2">
    <source>
        <dbReference type="ARBA" id="ARBA00022737"/>
    </source>
</evidence>
<dbReference type="AlphaFoldDB" id="A0AAD7Y6E3"/>
<dbReference type="SUPFAM" id="SSF57667">
    <property type="entry name" value="beta-beta-alpha zinc fingers"/>
    <property type="match status" value="5"/>
</dbReference>
<dbReference type="PROSITE" id="PS51915">
    <property type="entry name" value="ZAD"/>
    <property type="match status" value="1"/>
</dbReference>
<dbReference type="PROSITE" id="PS50157">
    <property type="entry name" value="ZINC_FINGER_C2H2_2"/>
    <property type="match status" value="6"/>
</dbReference>
<dbReference type="FunFam" id="3.30.160.60:FF:000446">
    <property type="entry name" value="Zinc finger protein"/>
    <property type="match status" value="1"/>
</dbReference>
<feature type="domain" description="C2H2-type" evidence="8">
    <location>
        <begin position="421"/>
        <end position="449"/>
    </location>
</feature>
<evidence type="ECO:0000256" key="1">
    <source>
        <dbReference type="ARBA" id="ARBA00022723"/>
    </source>
</evidence>
<protein>
    <submittedName>
        <fullName evidence="10">Uncharacterized protein</fullName>
    </submittedName>
</protein>
<keyword evidence="11" id="KW-1185">Reference proteome</keyword>
<dbReference type="FunFam" id="3.30.160.60:FF:000065">
    <property type="entry name" value="B-cell CLL/lymphoma 6, member B"/>
    <property type="match status" value="1"/>
</dbReference>
<feature type="binding site" evidence="6">
    <location>
        <position position="70"/>
    </location>
    <ligand>
        <name>Zn(2+)</name>
        <dbReference type="ChEBI" id="CHEBI:29105"/>
    </ligand>
</feature>
<dbReference type="PANTHER" id="PTHR24408">
    <property type="entry name" value="ZINC FINGER PROTEIN"/>
    <property type="match status" value="1"/>
</dbReference>
<feature type="binding site" evidence="6">
    <location>
        <position position="67"/>
    </location>
    <ligand>
        <name>Zn(2+)</name>
        <dbReference type="ChEBI" id="CHEBI:29105"/>
    </ligand>
</feature>
<comment type="caution">
    <text evidence="10">The sequence shown here is derived from an EMBL/GenBank/DDBJ whole genome shotgun (WGS) entry which is preliminary data.</text>
</comment>
<keyword evidence="2" id="KW-0677">Repeat</keyword>